<evidence type="ECO:0000313" key="21">
    <source>
        <dbReference type="Proteomes" id="UP000050795"/>
    </source>
</evidence>
<dbReference type="PROSITE" id="PS51136">
    <property type="entry name" value="WAC"/>
    <property type="match status" value="1"/>
</dbReference>
<dbReference type="SUPFAM" id="SSF47370">
    <property type="entry name" value="Bromodomain"/>
    <property type="match status" value="1"/>
</dbReference>
<evidence type="ECO:0000256" key="3">
    <source>
        <dbReference type="ARBA" id="ARBA00022723"/>
    </source>
</evidence>
<feature type="compositionally biased region" description="Low complexity" evidence="16">
    <location>
        <begin position="1404"/>
        <end position="1423"/>
    </location>
</feature>
<evidence type="ECO:0000256" key="5">
    <source>
        <dbReference type="ARBA" id="ARBA00022833"/>
    </source>
</evidence>
<dbReference type="GO" id="GO:0090535">
    <property type="term" value="C:WICH complex"/>
    <property type="evidence" value="ECO:0007669"/>
    <property type="project" value="InterPro"/>
</dbReference>
<dbReference type="GO" id="GO:0042393">
    <property type="term" value="F:histone binding"/>
    <property type="evidence" value="ECO:0007669"/>
    <property type="project" value="TreeGrafter"/>
</dbReference>
<feature type="region of interest" description="Disordered" evidence="16">
    <location>
        <begin position="514"/>
        <end position="547"/>
    </location>
</feature>
<dbReference type="InterPro" id="IPR019787">
    <property type="entry name" value="Znf_PHD-finger"/>
</dbReference>
<feature type="compositionally biased region" description="Acidic residues" evidence="16">
    <location>
        <begin position="527"/>
        <end position="545"/>
    </location>
</feature>
<evidence type="ECO:0000256" key="14">
    <source>
        <dbReference type="PROSITE-ProRule" id="PRU00475"/>
    </source>
</evidence>
<evidence type="ECO:0000256" key="12">
    <source>
        <dbReference type="PROSITE-ProRule" id="PRU00035"/>
    </source>
</evidence>
<keyword evidence="8 12" id="KW-0103">Bromodomain</keyword>
<keyword evidence="7 15" id="KW-0175">Coiled coil</keyword>
<feature type="region of interest" description="Disordered" evidence="16">
    <location>
        <begin position="284"/>
        <end position="352"/>
    </location>
</feature>
<proteinExistence type="predicted"/>
<evidence type="ECO:0000259" key="18">
    <source>
        <dbReference type="PROSITE" id="PS50016"/>
    </source>
</evidence>
<evidence type="ECO:0000256" key="16">
    <source>
        <dbReference type="SAM" id="MobiDB-lite"/>
    </source>
</evidence>
<feature type="compositionally biased region" description="Basic and acidic residues" evidence="16">
    <location>
        <begin position="1104"/>
        <end position="1113"/>
    </location>
</feature>
<dbReference type="Pfam" id="PF10537">
    <property type="entry name" value="WAC_Acf1_DNA_bd"/>
    <property type="match status" value="1"/>
</dbReference>
<dbReference type="PROSITE" id="PS50014">
    <property type="entry name" value="BROMODOMAIN_2"/>
    <property type="match status" value="1"/>
</dbReference>
<feature type="compositionally biased region" description="Acidic residues" evidence="16">
    <location>
        <begin position="1456"/>
        <end position="1468"/>
    </location>
</feature>
<feature type="domain" description="PHD-type" evidence="18">
    <location>
        <begin position="1158"/>
        <end position="1208"/>
    </location>
</feature>
<feature type="compositionally biased region" description="Acidic residues" evidence="16">
    <location>
        <begin position="1234"/>
        <end position="1255"/>
    </location>
</feature>
<sequence>MRFVGAAKDASYQCKTTCTESNLEEKETSIWTCRVTGKSNLTYREALKTEATAIKTLKKCFPKFFEKTILERIHLSTLPLESLVHNCWTAIHEQFHIAEPVKLKVDSASSIPIRGIIDDIIKSQPVPPPVPDNTSPNNSDKENVTRKNSPVKKDYAYSIKVLADIPVVVHDIPACSIDRVSRAPSKEHIRMFIRSHAMRYGPNFTGPWIVNEELLRRHKIPLKSPGFQVDKVKLKQMSKTLEEEYFIRIMNSRRQANGEGTSEDVSTSTPLNFKRIKRFSVLRDDSTSRQREENEDDLPLAQLKDRSQAKQSSSDDGSKKKMKQATLFQFGKKDSSKEEATDSSTVNRPKKSVLPRVAQHLIKMFEENKDNPAIENQIKVCAKFITDIDLLKLPVELRDRVREKKEEFEFRKKLMAMTPAERKEALQEMKEKRKIERIHANKLIDDLQLTKSLPQCPCLPKPSKLEFPTGFTESLFGRLLGLTEFFHIFHNLLVEGSMDDADADNAADNTIVSPVDSLVPSYGEPGYSDDDDEGNTDEEEGEAELTESTAPLPKICIKALRRLGLKRLLNAITTNKPTVGAYRSLARPLSVLLRLVLKDEQLSKKRELGIKLAKFPVTPYTAPELLRLTLLHEVPLNHSPIVKSEEFLKHDNSVTELKQFERSTVIQLVHHLSNSDLHELFPEARVLALESAVEKIFDLDLIDDHIMACQRRATEAYLKKIQVLRDKNIRKKDKKDNAVETGKVNGTPSTNQNNESLSKTETSATTEQKDNAEFDNDLASIVKRRRIMAARAAIEREEKENLERQRRLELAQEQAEERAINAVTRLYDTRSAEAKCVFRVNQLVMIDIIVVSANWACSDIMYSANPSKALQDDETIPEPAHLCVHNDQLRMIQHYVALGAVGIFMIVQNNWMNYQTLYCQMVWKSAPSSSENPVPSENSTTNLTPVDPVKSVTQKRNLNAGAALAGALLKNILDTEVRLRSGGLGGVPDFTEFQERMAQVQTSYGLSQDYLSGHLTSKSTSSSTGSQSPNREGLVNALIEVAEHIIPRFLNVPDLTSKAQLNSALQNPSDPSADVKNSMTTDHISRAKYSSDEESDSSDTNDQELEKAILDPEAHEQRTRTWMTVWRNEVRSARTLARLNLLHACLDACVLWEKSVEDARCRICRRKTDDDNLLLCDGCNLAYHLYCLRPPLKRVPAGDWFCPTCRPVSRALEKRKREERLARSARRRKRAVSSDDDDDDGENESDDNQDSSAESEDIRTTRRRNPRRVSPSSRHPVASKSIKHDTSCLVCSDSIGDLISCSCCPNIFHLDCHEPPLHHIPRGDGWQCSSCRLNKNRTLITSYFQSRDYRQKVYQMNFKKRTVSPEEEHSEDEFVNNSHSTRSMRTRNRSQRSVANSDTDDQQRSSLASSDVDSRSNSQQPTSSRRRRRSTSRSASALGAQLKNHAKRRRHNSSGAEDDSTTETEQMDEQSSQALCSQILDTVFKHKQSWPFRKPVDRSQVPDYYEIITDPVDLSMMRDWLSEGRYTTENVSEGLENLARDFGTLFYNAELYNAADSDVWLAGEQLENFVKNQFAQMTNDVVYSRPALGDM</sequence>
<feature type="domain" description="PHD-type" evidence="18">
    <location>
        <begin position="1285"/>
        <end position="1334"/>
    </location>
</feature>
<evidence type="ECO:0000259" key="20">
    <source>
        <dbReference type="PROSITE" id="PS51136"/>
    </source>
</evidence>
<reference evidence="22" key="2">
    <citation type="submission" date="2023-11" db="UniProtKB">
        <authorList>
            <consortium name="WormBaseParasite"/>
        </authorList>
    </citation>
    <scope>IDENTIFICATION</scope>
</reference>
<evidence type="ECO:0000256" key="11">
    <source>
        <dbReference type="ARBA" id="ARBA00068253"/>
    </source>
</evidence>
<feature type="region of interest" description="Disordered" evidence="16">
    <location>
        <begin position="1086"/>
        <end position="1113"/>
    </location>
</feature>
<dbReference type="GO" id="GO:0140801">
    <property type="term" value="F:histone H2AXY142 kinase activity"/>
    <property type="evidence" value="ECO:0007669"/>
    <property type="project" value="InterPro"/>
</dbReference>
<feature type="region of interest" description="Disordered" evidence="16">
    <location>
        <begin position="732"/>
        <end position="772"/>
    </location>
</feature>
<feature type="compositionally biased region" description="Polar residues" evidence="16">
    <location>
        <begin position="744"/>
        <end position="766"/>
    </location>
</feature>
<keyword evidence="5" id="KW-0862">Zinc</keyword>
<evidence type="ECO:0000256" key="13">
    <source>
        <dbReference type="PROSITE-ProRule" id="PRU00175"/>
    </source>
</evidence>
<evidence type="ECO:0000256" key="10">
    <source>
        <dbReference type="ARBA" id="ARBA00023242"/>
    </source>
</evidence>
<dbReference type="Gene3D" id="1.20.920.10">
    <property type="entry name" value="Bromodomain-like"/>
    <property type="match status" value="1"/>
</dbReference>
<feature type="compositionally biased region" description="Basic and acidic residues" evidence="16">
    <location>
        <begin position="139"/>
        <end position="149"/>
    </location>
</feature>
<feature type="domain" description="RING-type" evidence="19">
    <location>
        <begin position="1161"/>
        <end position="1206"/>
    </location>
</feature>
<protein>
    <recommendedName>
        <fullName evidence="11">Bromodomain adjacent to zinc finger domain protein 1A</fullName>
    </recommendedName>
</protein>
<feature type="region of interest" description="Disordered" evidence="16">
    <location>
        <begin position="1216"/>
        <end position="1278"/>
    </location>
</feature>
<evidence type="ECO:0000256" key="9">
    <source>
        <dbReference type="ARBA" id="ARBA00023163"/>
    </source>
</evidence>
<evidence type="ECO:0000259" key="19">
    <source>
        <dbReference type="PROSITE" id="PS50089"/>
    </source>
</evidence>
<evidence type="ECO:0000256" key="6">
    <source>
        <dbReference type="ARBA" id="ARBA00023015"/>
    </source>
</evidence>
<keyword evidence="2" id="KW-0597">Phosphoprotein</keyword>
<feature type="coiled-coil region" evidence="15">
    <location>
        <begin position="785"/>
        <end position="819"/>
    </location>
</feature>
<dbReference type="Gene3D" id="3.30.40.10">
    <property type="entry name" value="Zinc/RING finger domain, C3HC4 (zinc finger)"/>
    <property type="match status" value="2"/>
</dbReference>
<keyword evidence="3" id="KW-0479">Metal-binding</keyword>
<dbReference type="PRINTS" id="PR00503">
    <property type="entry name" value="BROMODOMAIN"/>
</dbReference>
<accession>A0AA85KNW8</accession>
<evidence type="ECO:0000259" key="17">
    <source>
        <dbReference type="PROSITE" id="PS50014"/>
    </source>
</evidence>
<feature type="region of interest" description="Disordered" evidence="16">
    <location>
        <begin position="1361"/>
        <end position="1473"/>
    </location>
</feature>
<dbReference type="PROSITE" id="PS01359">
    <property type="entry name" value="ZF_PHD_1"/>
    <property type="match status" value="2"/>
</dbReference>
<keyword evidence="10 14" id="KW-0539">Nucleus</keyword>
<feature type="region of interest" description="Disordered" evidence="16">
    <location>
        <begin position="122"/>
        <end position="149"/>
    </location>
</feature>
<evidence type="ECO:0000256" key="2">
    <source>
        <dbReference type="ARBA" id="ARBA00022553"/>
    </source>
</evidence>
<evidence type="ECO:0000313" key="22">
    <source>
        <dbReference type="WBParaSite" id="TREG1_91640.1"/>
    </source>
</evidence>
<dbReference type="InterPro" id="IPR001841">
    <property type="entry name" value="Znf_RING"/>
</dbReference>
<dbReference type="SMART" id="SM00249">
    <property type="entry name" value="PHD"/>
    <property type="match status" value="2"/>
</dbReference>
<dbReference type="InterPro" id="IPR047174">
    <property type="entry name" value="BAZ1B"/>
</dbReference>
<dbReference type="PROSITE" id="PS50089">
    <property type="entry name" value="ZF_RING_2"/>
    <property type="match status" value="1"/>
</dbReference>
<feature type="domain" description="Bromo" evidence="17">
    <location>
        <begin position="1484"/>
        <end position="1560"/>
    </location>
</feature>
<keyword evidence="9" id="KW-0804">Transcription</keyword>
<dbReference type="SUPFAM" id="SSF57903">
    <property type="entry name" value="FYVE/PHD zinc finger"/>
    <property type="match status" value="2"/>
</dbReference>
<dbReference type="InterPro" id="IPR019786">
    <property type="entry name" value="Zinc_finger_PHD-type_CS"/>
</dbReference>
<dbReference type="InterPro" id="IPR001965">
    <property type="entry name" value="Znf_PHD"/>
</dbReference>
<dbReference type="GO" id="GO:0008270">
    <property type="term" value="F:zinc ion binding"/>
    <property type="evidence" value="ECO:0007669"/>
    <property type="project" value="UniProtKB-KW"/>
</dbReference>
<name>A0AA85KNW8_TRIRE</name>
<feature type="compositionally biased region" description="Acidic residues" evidence="16">
    <location>
        <begin position="1092"/>
        <end position="1103"/>
    </location>
</feature>
<keyword evidence="4 13" id="KW-0863">Zinc-finger</keyword>
<comment type="subcellular location">
    <subcellularLocation>
        <location evidence="1 14">Nucleus</location>
    </subcellularLocation>
</comment>
<evidence type="ECO:0000256" key="8">
    <source>
        <dbReference type="ARBA" id="ARBA00023117"/>
    </source>
</evidence>
<dbReference type="Pfam" id="PF00439">
    <property type="entry name" value="Bromodomain"/>
    <property type="match status" value="1"/>
</dbReference>
<dbReference type="PANTHER" id="PTHR46802">
    <property type="entry name" value="TYROSINE-PROTEIN KINASE BAZ1B"/>
    <property type="match status" value="1"/>
</dbReference>
<dbReference type="InterPro" id="IPR011011">
    <property type="entry name" value="Znf_FYVE_PHD"/>
</dbReference>
<dbReference type="PROSITE" id="PS50016">
    <property type="entry name" value="ZF_PHD_2"/>
    <property type="match status" value="2"/>
</dbReference>
<dbReference type="InterPro" id="IPR013083">
    <property type="entry name" value="Znf_RING/FYVE/PHD"/>
</dbReference>
<evidence type="ECO:0000256" key="4">
    <source>
        <dbReference type="ARBA" id="ARBA00022771"/>
    </source>
</evidence>
<dbReference type="InterPro" id="IPR036427">
    <property type="entry name" value="Bromodomain-like_sf"/>
</dbReference>
<dbReference type="WBParaSite" id="TREG1_91640.1">
    <property type="protein sequence ID" value="TREG1_91640.1"/>
    <property type="gene ID" value="TREG1_91640"/>
</dbReference>
<evidence type="ECO:0000256" key="15">
    <source>
        <dbReference type="SAM" id="Coils"/>
    </source>
</evidence>
<dbReference type="PANTHER" id="PTHR46802:SF1">
    <property type="entry name" value="TYROSINE-PROTEIN KINASE BAZ1B"/>
    <property type="match status" value="1"/>
</dbReference>
<evidence type="ECO:0000256" key="1">
    <source>
        <dbReference type="ARBA" id="ARBA00004123"/>
    </source>
</evidence>
<dbReference type="InterPro" id="IPR013136">
    <property type="entry name" value="WSTF_Acf1_Cbp146"/>
</dbReference>
<evidence type="ECO:0000256" key="7">
    <source>
        <dbReference type="ARBA" id="ARBA00023054"/>
    </source>
</evidence>
<dbReference type="InterPro" id="IPR001487">
    <property type="entry name" value="Bromodomain"/>
</dbReference>
<organism evidence="21 22">
    <name type="scientific">Trichobilharzia regenti</name>
    <name type="common">Nasal bird schistosome</name>
    <dbReference type="NCBI Taxonomy" id="157069"/>
    <lineage>
        <taxon>Eukaryota</taxon>
        <taxon>Metazoa</taxon>
        <taxon>Spiralia</taxon>
        <taxon>Lophotrochozoa</taxon>
        <taxon>Platyhelminthes</taxon>
        <taxon>Trematoda</taxon>
        <taxon>Digenea</taxon>
        <taxon>Strigeidida</taxon>
        <taxon>Schistosomatoidea</taxon>
        <taxon>Schistosomatidae</taxon>
        <taxon>Trichobilharzia</taxon>
    </lineage>
</organism>
<dbReference type="Pfam" id="PF00628">
    <property type="entry name" value="PHD"/>
    <property type="match status" value="1"/>
</dbReference>
<dbReference type="SMART" id="SM00297">
    <property type="entry name" value="BROMO"/>
    <property type="match status" value="1"/>
</dbReference>
<dbReference type="GO" id="GO:0006974">
    <property type="term" value="P:DNA damage response"/>
    <property type="evidence" value="ECO:0007669"/>
    <property type="project" value="TreeGrafter"/>
</dbReference>
<reference evidence="21" key="1">
    <citation type="submission" date="2022-06" db="EMBL/GenBank/DDBJ databases">
        <authorList>
            <person name="Berger JAMES D."/>
            <person name="Berger JAMES D."/>
        </authorList>
    </citation>
    <scope>NUCLEOTIDE SEQUENCE [LARGE SCALE GENOMIC DNA]</scope>
</reference>
<feature type="domain" description="WAC" evidence="20">
    <location>
        <begin position="1"/>
        <end position="107"/>
    </location>
</feature>
<keyword evidence="21" id="KW-1185">Reference proteome</keyword>
<keyword evidence="6" id="KW-0805">Transcription regulation</keyword>
<dbReference type="Proteomes" id="UP000050795">
    <property type="component" value="Unassembled WGS sequence"/>
</dbReference>
<feature type="compositionally biased region" description="Basic and acidic residues" evidence="16">
    <location>
        <begin position="331"/>
        <end position="340"/>
    </location>
</feature>
<dbReference type="FunFam" id="3.30.40.10:FF:000300">
    <property type="entry name" value="Bromodomain adjacent to zinc finger domain protein 1A"/>
    <property type="match status" value="1"/>
</dbReference>